<keyword evidence="2 5" id="KW-0694">RNA-binding</keyword>
<reference evidence="8 9" key="1">
    <citation type="submission" date="2020-04" db="EMBL/GenBank/DDBJ databases">
        <title>Genomic insights into acetone-butanol-ethanol (ABE) fermentation by sequencing solventogenic clostridia strains.</title>
        <authorList>
            <person name="Brown S."/>
        </authorList>
    </citation>
    <scope>NUCLEOTIDE SEQUENCE [LARGE SCALE GENOMIC DNA]</scope>
    <source>
        <strain evidence="8 9">DJ011</strain>
    </source>
</reference>
<dbReference type="Gene3D" id="2.40.240.10">
    <property type="entry name" value="Ribosomal Protein L25, Chain P"/>
    <property type="match status" value="1"/>
</dbReference>
<dbReference type="Pfam" id="PF14693">
    <property type="entry name" value="Ribosomal_TL5_C"/>
    <property type="match status" value="1"/>
</dbReference>
<evidence type="ECO:0000313" key="9">
    <source>
        <dbReference type="Proteomes" id="UP000563151"/>
    </source>
</evidence>
<dbReference type="HAMAP" id="MF_01334">
    <property type="entry name" value="Ribosomal_bL25_CTC"/>
    <property type="match status" value="1"/>
</dbReference>
<dbReference type="GO" id="GO:0008097">
    <property type="term" value="F:5S rRNA binding"/>
    <property type="evidence" value="ECO:0007669"/>
    <property type="project" value="InterPro"/>
</dbReference>
<dbReference type="InterPro" id="IPR001021">
    <property type="entry name" value="Ribosomal_bL25_long"/>
</dbReference>
<protein>
    <recommendedName>
        <fullName evidence="5">Large ribosomal subunit protein bL25</fullName>
    </recommendedName>
    <alternativeName>
        <fullName evidence="5">General stress protein CTC</fullName>
    </alternativeName>
</protein>
<dbReference type="Pfam" id="PF01386">
    <property type="entry name" value="Ribosomal_L25p"/>
    <property type="match status" value="1"/>
</dbReference>
<comment type="similarity">
    <text evidence="5">Belongs to the bacterial ribosomal protein bL25 family. CTC subfamily.</text>
</comment>
<keyword evidence="9" id="KW-1185">Reference proteome</keyword>
<dbReference type="GO" id="GO:0022625">
    <property type="term" value="C:cytosolic large ribosomal subunit"/>
    <property type="evidence" value="ECO:0007669"/>
    <property type="project" value="TreeGrafter"/>
</dbReference>
<dbReference type="RefSeq" id="WP_173680195.1">
    <property type="nucleotide sequence ID" value="NZ_JAAZWO010000003.1"/>
</dbReference>
<evidence type="ECO:0000313" key="8">
    <source>
        <dbReference type="EMBL" id="MBC2396951.1"/>
    </source>
</evidence>
<dbReference type="SUPFAM" id="SSF50715">
    <property type="entry name" value="Ribosomal protein L25-like"/>
    <property type="match status" value="1"/>
</dbReference>
<evidence type="ECO:0000256" key="5">
    <source>
        <dbReference type="HAMAP-Rule" id="MF_01334"/>
    </source>
</evidence>
<evidence type="ECO:0000256" key="2">
    <source>
        <dbReference type="ARBA" id="ARBA00022884"/>
    </source>
</evidence>
<dbReference type="AlphaFoldDB" id="A0A923E883"/>
<dbReference type="CDD" id="cd00495">
    <property type="entry name" value="Ribosomal_L25_TL5_CTC"/>
    <property type="match status" value="1"/>
</dbReference>
<comment type="subunit">
    <text evidence="5">Part of the 50S ribosomal subunit; part of the 5S rRNA/L5/L18/L25 subcomplex. Contacts the 5S rRNA. Binds to the 5S rRNA independently of L5 and L18.</text>
</comment>
<dbReference type="Gene3D" id="2.170.120.20">
    <property type="entry name" value="Ribosomal protein L25, beta domain"/>
    <property type="match status" value="1"/>
</dbReference>
<evidence type="ECO:0000259" key="6">
    <source>
        <dbReference type="Pfam" id="PF01386"/>
    </source>
</evidence>
<evidence type="ECO:0000256" key="4">
    <source>
        <dbReference type="ARBA" id="ARBA00023274"/>
    </source>
</evidence>
<keyword evidence="4 5" id="KW-0687">Ribonucleoprotein</keyword>
<evidence type="ECO:0000256" key="1">
    <source>
        <dbReference type="ARBA" id="ARBA00022730"/>
    </source>
</evidence>
<name>A0A923E883_CLOTT</name>
<sequence length="177" mass="20226">MEGTINAFARSEKARIARREGFIPGVVYGKDVKNMPVKFERNKLLNFLKEKGEKAKINFLLNNEKKQGIIKEVERDLATTEIIHIDIQAITEKENVKWTVPVDFLGKDLLKNRDLYIQVYNSDVEVEGDSSKIPNKVKIEVNNMKFGEEIKIKDLNLDPSIKLLKDPETVIAVITNS</sequence>
<dbReference type="PANTHER" id="PTHR33284">
    <property type="entry name" value="RIBOSOMAL PROTEIN L25/GLN-TRNA SYNTHETASE, ANTI-CODON-BINDING DOMAIN-CONTAINING PROTEIN"/>
    <property type="match status" value="1"/>
</dbReference>
<evidence type="ECO:0000256" key="3">
    <source>
        <dbReference type="ARBA" id="ARBA00022980"/>
    </source>
</evidence>
<organism evidence="8 9">
    <name type="scientific">Clostridium tetanomorphum</name>
    <dbReference type="NCBI Taxonomy" id="1553"/>
    <lineage>
        <taxon>Bacteria</taxon>
        <taxon>Bacillati</taxon>
        <taxon>Bacillota</taxon>
        <taxon>Clostridia</taxon>
        <taxon>Eubacteriales</taxon>
        <taxon>Clostridiaceae</taxon>
        <taxon>Clostridium</taxon>
    </lineage>
</organism>
<dbReference type="InterPro" id="IPR020057">
    <property type="entry name" value="Ribosomal_bL25_b-dom"/>
</dbReference>
<dbReference type="NCBIfam" id="TIGR00731">
    <property type="entry name" value="bL25_bact_ctc"/>
    <property type="match status" value="1"/>
</dbReference>
<dbReference type="InterPro" id="IPR037121">
    <property type="entry name" value="Ribosomal_bL25_C"/>
</dbReference>
<proteinExistence type="inferred from homology"/>
<dbReference type="PANTHER" id="PTHR33284:SF1">
    <property type="entry name" value="RIBOSOMAL PROTEIN L25_GLN-TRNA SYNTHETASE, ANTI-CODON-BINDING DOMAIN-CONTAINING PROTEIN"/>
    <property type="match status" value="1"/>
</dbReference>
<feature type="domain" description="Large ribosomal subunit protein bL25 beta" evidence="7">
    <location>
        <begin position="96"/>
        <end position="176"/>
    </location>
</feature>
<dbReference type="InterPro" id="IPR020056">
    <property type="entry name" value="Rbsml_bL25/Gln-tRNA_synth_N"/>
</dbReference>
<comment type="caution">
    <text evidence="8">The sequence shown here is derived from an EMBL/GenBank/DDBJ whole genome shotgun (WGS) entry which is preliminary data.</text>
</comment>
<keyword evidence="3 5" id="KW-0689">Ribosomal protein</keyword>
<accession>A0A923E883</accession>
<gene>
    <name evidence="5" type="primary">rplY</name>
    <name evidence="5" type="synonym">ctc</name>
    <name evidence="8" type="ORF">HGG79_04035</name>
</gene>
<dbReference type="EMBL" id="JAAZWO010000003">
    <property type="protein sequence ID" value="MBC2396951.1"/>
    <property type="molecule type" value="Genomic_DNA"/>
</dbReference>
<dbReference type="InterPro" id="IPR020930">
    <property type="entry name" value="Ribosomal_uL5_bac-type"/>
</dbReference>
<dbReference type="Proteomes" id="UP000563151">
    <property type="component" value="Unassembled WGS sequence"/>
</dbReference>
<feature type="domain" description="Large ribosomal subunit protein bL25 L25" evidence="6">
    <location>
        <begin position="7"/>
        <end position="86"/>
    </location>
</feature>
<dbReference type="InterPro" id="IPR011035">
    <property type="entry name" value="Ribosomal_bL25/Gln-tRNA_synth"/>
</dbReference>
<dbReference type="GO" id="GO:0006412">
    <property type="term" value="P:translation"/>
    <property type="evidence" value="ECO:0007669"/>
    <property type="project" value="UniProtKB-UniRule"/>
</dbReference>
<keyword evidence="1 5" id="KW-0699">rRNA-binding</keyword>
<dbReference type="GO" id="GO:0003735">
    <property type="term" value="F:structural constituent of ribosome"/>
    <property type="evidence" value="ECO:0007669"/>
    <property type="project" value="InterPro"/>
</dbReference>
<dbReference type="InterPro" id="IPR029751">
    <property type="entry name" value="Ribosomal_L25_dom"/>
</dbReference>
<comment type="function">
    <text evidence="5">This is one of the proteins that binds to the 5S RNA in the ribosome where it forms part of the central protuberance.</text>
</comment>
<evidence type="ECO:0000259" key="7">
    <source>
        <dbReference type="Pfam" id="PF14693"/>
    </source>
</evidence>